<evidence type="ECO:0000313" key="1">
    <source>
        <dbReference type="EMBL" id="KEO71648.1"/>
    </source>
</evidence>
<dbReference type="EMBL" id="JMIH01000048">
    <property type="protein sequence ID" value="KEO71648.1"/>
    <property type="molecule type" value="Genomic_DNA"/>
</dbReference>
<dbReference type="OrthoDB" id="924386at2"/>
<dbReference type="STRING" id="1048983.EL17_23610"/>
<dbReference type="InterPro" id="IPR011659">
    <property type="entry name" value="WD40"/>
</dbReference>
<evidence type="ECO:0000313" key="2">
    <source>
        <dbReference type="Proteomes" id="UP000027821"/>
    </source>
</evidence>
<dbReference type="RefSeq" id="WP_035079923.1">
    <property type="nucleotide sequence ID" value="NZ_JMIH01000048.1"/>
</dbReference>
<dbReference type="Pfam" id="PF07676">
    <property type="entry name" value="PD40"/>
    <property type="match status" value="2"/>
</dbReference>
<protein>
    <recommendedName>
        <fullName evidence="3">WD40 repeat protein</fullName>
    </recommendedName>
</protein>
<proteinExistence type="predicted"/>
<dbReference type="Proteomes" id="UP000027821">
    <property type="component" value="Unassembled WGS sequence"/>
</dbReference>
<reference evidence="1 2" key="1">
    <citation type="submission" date="2014-04" db="EMBL/GenBank/DDBJ databases">
        <title>Characterization and application of a salt tolerant electro-active bacterium.</title>
        <authorList>
            <person name="Yang L."/>
            <person name="Wei S."/>
            <person name="Tay Q.X.M."/>
        </authorList>
    </citation>
    <scope>NUCLEOTIDE SEQUENCE [LARGE SCALE GENOMIC DNA]</scope>
    <source>
        <strain evidence="1 2">LY1</strain>
    </source>
</reference>
<name>A0A074KVQ1_9BACT</name>
<accession>A0A074KVQ1</accession>
<gene>
    <name evidence="1" type="ORF">EL17_23610</name>
</gene>
<evidence type="ECO:0008006" key="3">
    <source>
        <dbReference type="Google" id="ProtNLM"/>
    </source>
</evidence>
<sequence>MKAIKSISLALIISLSGCFKIFNKDEYEFTYETIVTESPVNLVNINSYFDDYNSNLPYPGFFHGIYFSTNRNSFGKNFDIIYKGLNITYHRKDDILNISYFHDANIKNNYTSKVLKTINTDFDEYGPFHFFGAKDYEYFFYANNESGNFDIKYVSSKKSDFGTYNGQEIINAPESFTSINSAHDDYYPSIFNGNKSLVFSSNREKEIFNIYETAFMEDEINPTYKIDLEHEIKKNAVLSSDQNDKCPFVLGNIMVFASDREGGYGGFDLYFSQYLNGKWSQPQNMGEKINSAYDEYRPVIIEFGELEDTMLIFSSNKPGGKGGYDLYAARTKVLPK</sequence>
<dbReference type="PROSITE" id="PS51257">
    <property type="entry name" value="PROKAR_LIPOPROTEIN"/>
    <property type="match status" value="1"/>
</dbReference>
<organism evidence="1 2">
    <name type="scientific">Anditalea andensis</name>
    <dbReference type="NCBI Taxonomy" id="1048983"/>
    <lineage>
        <taxon>Bacteria</taxon>
        <taxon>Pseudomonadati</taxon>
        <taxon>Bacteroidota</taxon>
        <taxon>Cytophagia</taxon>
        <taxon>Cytophagales</taxon>
        <taxon>Cytophagaceae</taxon>
        <taxon>Anditalea</taxon>
    </lineage>
</organism>
<comment type="caution">
    <text evidence="1">The sequence shown here is derived from an EMBL/GenBank/DDBJ whole genome shotgun (WGS) entry which is preliminary data.</text>
</comment>
<dbReference type="AlphaFoldDB" id="A0A074KVQ1"/>
<keyword evidence="2" id="KW-1185">Reference proteome</keyword>
<dbReference type="eggNOG" id="COG0823">
    <property type="taxonomic scope" value="Bacteria"/>
</dbReference>